<dbReference type="InterPro" id="IPR024079">
    <property type="entry name" value="MetalloPept_cat_dom_sf"/>
</dbReference>
<dbReference type="Gene3D" id="3.40.390.10">
    <property type="entry name" value="Collagenase (Catalytic Domain)"/>
    <property type="match status" value="1"/>
</dbReference>
<dbReference type="InterPro" id="IPR033413">
    <property type="entry name" value="DUF5117"/>
</dbReference>
<dbReference type="CDD" id="cd04276">
    <property type="entry name" value="ZnMc_MMP_like_2"/>
    <property type="match status" value="1"/>
</dbReference>
<dbReference type="Pfam" id="PF16313">
    <property type="entry name" value="DUF4953"/>
    <property type="match status" value="1"/>
</dbReference>
<dbReference type="Pfam" id="PF17148">
    <property type="entry name" value="DUF5117"/>
    <property type="match status" value="1"/>
</dbReference>
<reference evidence="3" key="1">
    <citation type="submission" date="2018-05" db="EMBL/GenBank/DDBJ databases">
        <authorList>
            <person name="Lanie J.A."/>
            <person name="Ng W.-L."/>
            <person name="Kazmierczak K.M."/>
            <person name="Andrzejewski T.M."/>
            <person name="Davidsen T.M."/>
            <person name="Wayne K.J."/>
            <person name="Tettelin H."/>
            <person name="Glass J.I."/>
            <person name="Rusch D."/>
            <person name="Podicherti R."/>
            <person name="Tsui H.-C.T."/>
            <person name="Winkler M.E."/>
        </authorList>
    </citation>
    <scope>NUCLEOTIDE SEQUENCE</scope>
</reference>
<name>A0A381TP59_9ZZZZ</name>
<dbReference type="PANTHER" id="PTHR38478:SF1">
    <property type="entry name" value="ZINC DEPENDENT METALLOPROTEASE DOMAIN LIPOPROTEIN"/>
    <property type="match status" value="1"/>
</dbReference>
<proteinExistence type="predicted"/>
<dbReference type="GO" id="GO:0008237">
    <property type="term" value="F:metallopeptidase activity"/>
    <property type="evidence" value="ECO:0007669"/>
    <property type="project" value="InterPro"/>
</dbReference>
<evidence type="ECO:0000259" key="2">
    <source>
        <dbReference type="Pfam" id="PF17148"/>
    </source>
</evidence>
<sequence>MRLKILFFFIVISLLVSQETPPPPTMEAGAQKSPLPPPPIKTMEEAIKNKKEIPGLVTLYQDTINGKMYMFLENDQLDREFIYFVHGRDGQLDAGVFRGNYREARIIKLTRYFNRVEFEIQNTSLFFDKENPLNRAADANVSTAILASANIIGERKGSGEYGKQSNSAVLIDVDNIFLSEALHQITRGMIPGDKTNRFKIGKLVKNRSKYIDIKNYPKNTDLIVQYVYSNPTPTNWGSDVGLTDARSVNVTLQHSFIEMPTNNYTRRFEDPRVGYFTTQVTDMTTPDDVTPYRDLIHRWHLVKKMPDEEISEPVEPIVWWIENTTPYEFRDAIKEGVLAWNRAFREAGFLNAIQVKTQPDNAEWDAGDIRYNVLRWTSSPNPPFGGYGPSFVNPRTGEILGADIMLEYVFFTNRVKYEHLFDAESSVQPSINKHPCHAGEFLNHANLFGLTVMNTLEGFDHLERRRLIYESLFWLTLHEVGHTLGLTHNFYASNLHNIEVIH</sequence>
<dbReference type="AlphaFoldDB" id="A0A381TP59"/>
<protein>
    <recommendedName>
        <fullName evidence="4">DUF5117 domain-containing protein</fullName>
    </recommendedName>
</protein>
<evidence type="ECO:0000259" key="1">
    <source>
        <dbReference type="Pfam" id="PF16313"/>
    </source>
</evidence>
<evidence type="ECO:0000313" key="3">
    <source>
        <dbReference type="EMBL" id="SVA17281.1"/>
    </source>
</evidence>
<evidence type="ECO:0008006" key="4">
    <source>
        <dbReference type="Google" id="ProtNLM"/>
    </source>
</evidence>
<feature type="domain" description="EcxA zinc-binding" evidence="1">
    <location>
        <begin position="466"/>
        <end position="499"/>
    </location>
</feature>
<dbReference type="PANTHER" id="PTHR38478">
    <property type="entry name" value="PEPTIDASE M1A AND M12B"/>
    <property type="match status" value="1"/>
</dbReference>
<organism evidence="3">
    <name type="scientific">marine metagenome</name>
    <dbReference type="NCBI Taxonomy" id="408172"/>
    <lineage>
        <taxon>unclassified sequences</taxon>
        <taxon>metagenomes</taxon>
        <taxon>ecological metagenomes</taxon>
    </lineage>
</organism>
<dbReference type="EMBL" id="UINC01004847">
    <property type="protein sequence ID" value="SVA17281.1"/>
    <property type="molecule type" value="Genomic_DNA"/>
</dbReference>
<accession>A0A381TP59</accession>
<feature type="domain" description="DUF5117" evidence="2">
    <location>
        <begin position="125"/>
        <end position="304"/>
    </location>
</feature>
<dbReference type="SUPFAM" id="SSF55486">
    <property type="entry name" value="Metalloproteases ('zincins'), catalytic domain"/>
    <property type="match status" value="1"/>
</dbReference>
<feature type="non-terminal residue" evidence="3">
    <location>
        <position position="502"/>
    </location>
</feature>
<dbReference type="InterPro" id="IPR032534">
    <property type="entry name" value="EcxA_zinc-bd"/>
</dbReference>
<gene>
    <name evidence="3" type="ORF">METZ01_LOCUS70135</name>
</gene>
<feature type="non-terminal residue" evidence="3">
    <location>
        <position position="1"/>
    </location>
</feature>
<dbReference type="InterPro" id="IPR034032">
    <property type="entry name" value="Zn_MMP-like_bac"/>
</dbReference>